<comment type="caution">
    <text evidence="3">The sequence shown here is derived from an EMBL/GenBank/DDBJ whole genome shotgun (WGS) entry which is preliminary data.</text>
</comment>
<evidence type="ECO:0000313" key="3">
    <source>
        <dbReference type="EMBL" id="KAG6742362.1"/>
    </source>
</evidence>
<feature type="domain" description="Jacalin-type lectin" evidence="2">
    <location>
        <begin position="1"/>
        <end position="85"/>
    </location>
</feature>
<dbReference type="InterPro" id="IPR001229">
    <property type="entry name" value="Jacalin-like_lectin_dom"/>
</dbReference>
<proteinExistence type="predicted"/>
<dbReference type="CDD" id="cd09612">
    <property type="entry name" value="Jacalin"/>
    <property type="match status" value="1"/>
</dbReference>
<dbReference type="Proteomes" id="UP000886885">
    <property type="component" value="Chromosome 17A"/>
</dbReference>
<dbReference type="GO" id="GO:0030246">
    <property type="term" value="F:carbohydrate binding"/>
    <property type="evidence" value="ECO:0007669"/>
    <property type="project" value="UniProtKB-KW"/>
</dbReference>
<dbReference type="SMART" id="SM00915">
    <property type="entry name" value="Jacalin"/>
    <property type="match status" value="1"/>
</dbReference>
<keyword evidence="4" id="KW-1185">Reference proteome</keyword>
<keyword evidence="1" id="KW-0430">Lectin</keyword>
<dbReference type="Pfam" id="PF01419">
    <property type="entry name" value="Jacalin"/>
    <property type="match status" value="1"/>
</dbReference>
<organism evidence="3 4">
    <name type="scientific">Populus tomentosa</name>
    <name type="common">Chinese white poplar</name>
    <dbReference type="NCBI Taxonomy" id="118781"/>
    <lineage>
        <taxon>Eukaryota</taxon>
        <taxon>Viridiplantae</taxon>
        <taxon>Streptophyta</taxon>
        <taxon>Embryophyta</taxon>
        <taxon>Tracheophyta</taxon>
        <taxon>Spermatophyta</taxon>
        <taxon>Magnoliopsida</taxon>
        <taxon>eudicotyledons</taxon>
        <taxon>Gunneridae</taxon>
        <taxon>Pentapetalae</taxon>
        <taxon>rosids</taxon>
        <taxon>fabids</taxon>
        <taxon>Malpighiales</taxon>
        <taxon>Salicaceae</taxon>
        <taxon>Saliceae</taxon>
        <taxon>Populus</taxon>
    </lineage>
</organism>
<name>A0A8X7Y3T1_POPTO</name>
<evidence type="ECO:0000256" key="1">
    <source>
        <dbReference type="ARBA" id="ARBA00022734"/>
    </source>
</evidence>
<dbReference type="PROSITE" id="PS51752">
    <property type="entry name" value="JACALIN_LECTIN"/>
    <property type="match status" value="1"/>
</dbReference>
<dbReference type="InterPro" id="IPR033734">
    <property type="entry name" value="Jacalin-like_lectin_dom_plant"/>
</dbReference>
<dbReference type="AlphaFoldDB" id="A0A8X7Y3T1"/>
<dbReference type="OrthoDB" id="581739at2759"/>
<reference evidence="3" key="1">
    <citation type="journal article" date="2020" name="bioRxiv">
        <title>Hybrid origin of Populus tomentosa Carr. identified through genome sequencing and phylogenomic analysis.</title>
        <authorList>
            <person name="An X."/>
            <person name="Gao K."/>
            <person name="Chen Z."/>
            <person name="Li J."/>
            <person name="Yang X."/>
            <person name="Yang X."/>
            <person name="Zhou J."/>
            <person name="Guo T."/>
            <person name="Zhao T."/>
            <person name="Huang S."/>
            <person name="Miao D."/>
            <person name="Khan W.U."/>
            <person name="Rao P."/>
            <person name="Ye M."/>
            <person name="Lei B."/>
            <person name="Liao W."/>
            <person name="Wang J."/>
            <person name="Ji L."/>
            <person name="Li Y."/>
            <person name="Guo B."/>
            <person name="Mustafa N.S."/>
            <person name="Li S."/>
            <person name="Yun Q."/>
            <person name="Keller S.R."/>
            <person name="Mao J."/>
            <person name="Zhang R."/>
            <person name="Strauss S.H."/>
        </authorList>
    </citation>
    <scope>NUCLEOTIDE SEQUENCE</scope>
    <source>
        <strain evidence="3">GM15</strain>
        <tissue evidence="3">Leaf</tissue>
    </source>
</reference>
<gene>
    <name evidence="3" type="ORF">POTOM_053233</name>
</gene>
<accession>A0A8X7Y3T1</accession>
<protein>
    <recommendedName>
        <fullName evidence="2">Jacalin-type lectin domain-containing protein</fullName>
    </recommendedName>
</protein>
<dbReference type="PANTHER" id="PTHR46506">
    <property type="entry name" value="OS05G0143600 PROTEIN"/>
    <property type="match status" value="1"/>
</dbReference>
<dbReference type="EMBL" id="JAAWWB010000033">
    <property type="protein sequence ID" value="KAG6742362.1"/>
    <property type="molecule type" value="Genomic_DNA"/>
</dbReference>
<evidence type="ECO:0000313" key="4">
    <source>
        <dbReference type="Proteomes" id="UP000886885"/>
    </source>
</evidence>
<evidence type="ECO:0000259" key="2">
    <source>
        <dbReference type="PROSITE" id="PS51752"/>
    </source>
</evidence>
<sequence length="85" mass="8953">MKATAFSNQALIEIDGLSEHLTSITGTYGNYAGMVVITSLSFITNLTTYGPFGTATGTSFSIPIEGLVVIGFQGRGGHYLDATWT</sequence>